<keyword evidence="2" id="KW-1185">Reference proteome</keyword>
<dbReference type="EMBL" id="LR699553">
    <property type="protein sequence ID" value="VVD29364.1"/>
    <property type="molecule type" value="Genomic_DNA"/>
</dbReference>
<protein>
    <submittedName>
        <fullName evidence="1">Uncharacterized protein</fullName>
    </submittedName>
</protein>
<organism evidence="1 2">
    <name type="scientific">Paraburkholderia dioscoreae</name>
    <dbReference type="NCBI Taxonomy" id="2604047"/>
    <lineage>
        <taxon>Bacteria</taxon>
        <taxon>Pseudomonadati</taxon>
        <taxon>Pseudomonadota</taxon>
        <taxon>Betaproteobacteria</taxon>
        <taxon>Burkholderiales</taxon>
        <taxon>Burkholderiaceae</taxon>
        <taxon>Paraburkholderia</taxon>
    </lineage>
</organism>
<dbReference type="Proteomes" id="UP000325811">
    <property type="component" value="Chromosome I"/>
</dbReference>
<evidence type="ECO:0000313" key="2">
    <source>
        <dbReference type="Proteomes" id="UP000325811"/>
    </source>
</evidence>
<gene>
    <name evidence="1" type="ORF">PDMSB3_2908</name>
</gene>
<accession>A0A5Q4ZHL7</accession>
<sequence length="30" mass="3520">MNQPKNDPRYSGNYVFNLSLFSYSHALNEI</sequence>
<proteinExistence type="predicted"/>
<name>A0A5Q4ZHL7_9BURK</name>
<dbReference type="AlphaFoldDB" id="A0A5Q4ZHL7"/>
<dbReference type="KEGG" id="pdio:PDMSB3_2908"/>
<reference evidence="1 2" key="1">
    <citation type="submission" date="2019-08" db="EMBL/GenBank/DDBJ databases">
        <authorList>
            <person name="Herpell B J."/>
        </authorList>
    </citation>
    <scope>NUCLEOTIDE SEQUENCE [LARGE SCALE GENOMIC DNA]</scope>
    <source>
        <strain evidence="2">Msb3</strain>
    </source>
</reference>
<evidence type="ECO:0000313" key="1">
    <source>
        <dbReference type="EMBL" id="VVD29364.1"/>
    </source>
</evidence>